<dbReference type="OrthoDB" id="6371012at2"/>
<dbReference type="STRING" id="375760.SAMN04488073_0983"/>
<reference evidence="3" key="1">
    <citation type="submission" date="2016-10" db="EMBL/GenBank/DDBJ databases">
        <authorList>
            <person name="Varghese N."/>
            <person name="Submissions S."/>
        </authorList>
    </citation>
    <scope>NUCLEOTIDE SEQUENCE [LARGE SCALE GENOMIC DNA]</scope>
    <source>
        <strain evidence="3">CGMCC 1.6294</strain>
    </source>
</reference>
<feature type="domain" description="MlaB-like STAS" evidence="1">
    <location>
        <begin position="15"/>
        <end position="94"/>
    </location>
</feature>
<organism evidence="2 3">
    <name type="scientific">Marinobacter gudaonensis</name>
    <dbReference type="NCBI Taxonomy" id="375760"/>
    <lineage>
        <taxon>Bacteria</taxon>
        <taxon>Pseudomonadati</taxon>
        <taxon>Pseudomonadota</taxon>
        <taxon>Gammaproteobacteria</taxon>
        <taxon>Pseudomonadales</taxon>
        <taxon>Marinobacteraceae</taxon>
        <taxon>Marinobacter</taxon>
    </lineage>
</organism>
<dbReference type="InterPro" id="IPR036513">
    <property type="entry name" value="STAS_dom_sf"/>
</dbReference>
<name>A0A1I6GJW2_9GAMM</name>
<protein>
    <submittedName>
        <fullName evidence="2">Phospholipid transport system transporter-binding protein</fullName>
    </submittedName>
</protein>
<accession>A0A1I6GJW2</accession>
<dbReference type="Pfam" id="PF13466">
    <property type="entry name" value="STAS_2"/>
    <property type="match status" value="1"/>
</dbReference>
<dbReference type="InterPro" id="IPR058548">
    <property type="entry name" value="MlaB-like_STAS"/>
</dbReference>
<dbReference type="AlphaFoldDB" id="A0A1I6GJW2"/>
<evidence type="ECO:0000259" key="1">
    <source>
        <dbReference type="Pfam" id="PF13466"/>
    </source>
</evidence>
<dbReference type="Proteomes" id="UP000199290">
    <property type="component" value="Unassembled WGS sequence"/>
</dbReference>
<dbReference type="SUPFAM" id="SSF52091">
    <property type="entry name" value="SpoIIaa-like"/>
    <property type="match status" value="1"/>
</dbReference>
<keyword evidence="3" id="KW-1185">Reference proteome</keyword>
<dbReference type="EMBL" id="FOYV01000001">
    <property type="protein sequence ID" value="SFR42468.1"/>
    <property type="molecule type" value="Genomic_DNA"/>
</dbReference>
<dbReference type="RefSeq" id="WP_091986654.1">
    <property type="nucleotide sequence ID" value="NZ_FOYV01000001.1"/>
</dbReference>
<sequence length="110" mass="11603">MSPSAPLARLSDGVLVVSGFVDFDSVVALRKQGEALIASCSRALTVDLEALENAHSVVLSLLLCWRRLAAGRNIELSFRGVSDRLASLAALSNLEEELPGFAPGSDIATH</sequence>
<evidence type="ECO:0000313" key="2">
    <source>
        <dbReference type="EMBL" id="SFR42468.1"/>
    </source>
</evidence>
<gene>
    <name evidence="2" type="ORF">SAMN04488073_0983</name>
</gene>
<proteinExistence type="predicted"/>
<dbReference type="Gene3D" id="3.30.750.24">
    <property type="entry name" value="STAS domain"/>
    <property type="match status" value="1"/>
</dbReference>
<evidence type="ECO:0000313" key="3">
    <source>
        <dbReference type="Proteomes" id="UP000199290"/>
    </source>
</evidence>
<dbReference type="CDD" id="cd07043">
    <property type="entry name" value="STAS_anti-anti-sigma_factors"/>
    <property type="match status" value="1"/>
</dbReference>